<evidence type="ECO:0000256" key="6">
    <source>
        <dbReference type="SAM" id="Phobius"/>
    </source>
</evidence>
<evidence type="ECO:0000313" key="8">
    <source>
        <dbReference type="EMBL" id="GES96836.1"/>
    </source>
</evidence>
<evidence type="ECO:0000256" key="5">
    <source>
        <dbReference type="ARBA" id="ARBA00023136"/>
    </source>
</evidence>
<dbReference type="PANTHER" id="PTHR10582:SF2">
    <property type="entry name" value="INACTIVE"/>
    <property type="match status" value="1"/>
</dbReference>
<dbReference type="GO" id="GO:0005216">
    <property type="term" value="F:monoatomic ion channel activity"/>
    <property type="evidence" value="ECO:0007669"/>
    <property type="project" value="InterPro"/>
</dbReference>
<feature type="transmembrane region" description="Helical" evidence="6">
    <location>
        <begin position="941"/>
        <end position="960"/>
    </location>
</feature>
<organism evidence="8 9">
    <name type="scientific">Rhizophagus clarus</name>
    <dbReference type="NCBI Taxonomy" id="94130"/>
    <lineage>
        <taxon>Eukaryota</taxon>
        <taxon>Fungi</taxon>
        <taxon>Fungi incertae sedis</taxon>
        <taxon>Mucoromycota</taxon>
        <taxon>Glomeromycotina</taxon>
        <taxon>Glomeromycetes</taxon>
        <taxon>Glomerales</taxon>
        <taxon>Glomeraceae</taxon>
        <taxon>Rhizophagus</taxon>
    </lineage>
</organism>
<dbReference type="OrthoDB" id="2433234at2759"/>
<dbReference type="InterPro" id="IPR015943">
    <property type="entry name" value="WD40/YVTN_repeat-like_dom_sf"/>
</dbReference>
<dbReference type="Proteomes" id="UP000615446">
    <property type="component" value="Unassembled WGS sequence"/>
</dbReference>
<comment type="subcellular location">
    <subcellularLocation>
        <location evidence="1">Membrane</location>
        <topology evidence="1">Multi-pass membrane protein</topology>
    </subcellularLocation>
</comment>
<dbReference type="EMBL" id="BLAL01000252">
    <property type="protein sequence ID" value="GES96836.1"/>
    <property type="molecule type" value="Genomic_DNA"/>
</dbReference>
<keyword evidence="3" id="KW-0677">Repeat</keyword>
<sequence length="1288" mass="150018">MEESQEKKYSLIQTPSSFNSDDEIDVNTNVVEMEPLDYSSLPFKQVIDVVTFSPNGEHIATYASKEGKLVIWQVKSRGLLYEEEERTIDKIEPLWHSNPNTTDLKPREYWEYRKSFVSSFTQKLRMTNIDFALSNDGKYVALSLIKLPQDEDDLTAFELLHPPPHKATKFYTFIVKTSRDRPIFRRYLMRLTGAIKFTENSESFVVCNVENNNFTSITNEINFIYVISTDNWKIRHKLVINNFTDTLQVIPHPWSQINTVKNSLLPGHFIFVEQWDTALLWSLSTGQLVSRFKCVQNDSFLDADASPTLFALSHNQQMLAAWTSKGILTIFLCEGGLVFASSLHNINKIDKSLTHLNKLEIHWLEDDEHVVTTCSNGTDSEIYVQMWDIYTCQIVKKFNNVQSSCLFEPNGKNIYVTFKDDLPKLHRIETPRSYQIKNKNISKQQIIGKHHFLGSGFNKIFDYSKELLYEHPSVHGSRNVSKLQDDDPIVELRIEPWLIYAPIKTGFCLDPNRERVLFIGHYTVQIWIFKNDEPPRLQFIWCRPVKSKDKPPRMIYATIEDATLRKFDDGRYVVSLRCQVNEQDQRSPSKSNIHQPPELSKPPVRLMTVIVESENIFKFDLWLPDENESGTFDIVSNAASSLGFLAYIERLNWIQISSQSIRDHFRKLLTQCQTIIYDAIHKHSHVFNHIVEGQSPLEILIKVDCSYADKLIKEHLKTDKHIPRFHDPDRTKSALSRAINLGKTEVVHLLLDYYCRRCEENPISWTITVVPAFASLRTVYPDFALEFMRRISYLPVRDDIIRTDQEENYAYAKLEELEREAEENLWQRLMTWWSKSEKEFDRQLESATELVRIPHKTHPARECVVPLPDFTIYKPTPKSLQKPVETSKFPFLRRIWNYMLYRKHKSPFVEEAISGRYEMFGEPAIEAIINFKWRKFARLRAFFMLTVYIFYAVAFLIGVSIKDDTIIRKISMIVVIFIGSAYFGLELMQMMGQLGSYVLSPYNLLDLARSVFPMVVAGQYLRNIPPSEGLRGTAMMFVYLNFILQLRMFRNIGVPIFIIFQIFRKVFWVIVILGGMVFAFAHILHILIRDEPDESGSDFSKYSTSLVSVYLFLVGEFGSIDNLKEKATIIIMIIVFIFVSTIVLLNVLIALMSDVVTETKLSGKQAWLKQKAEIIAELEMYTFIPGQRKRKDYFPSLIYYFATPDSIKRYKQIYKGEEKEEEEEKQLDDINHPLQKPEGLDDITEVKRASTRKLQRDINVRCKIQPAGTNHKFSIFLIRKTINLYTNS</sequence>
<proteinExistence type="predicted"/>
<dbReference type="InterPro" id="IPR005821">
    <property type="entry name" value="Ion_trans_dom"/>
</dbReference>
<evidence type="ECO:0000256" key="2">
    <source>
        <dbReference type="ARBA" id="ARBA00022692"/>
    </source>
</evidence>
<keyword evidence="4 6" id="KW-1133">Transmembrane helix</keyword>
<dbReference type="GO" id="GO:0098703">
    <property type="term" value="P:calcium ion import across plasma membrane"/>
    <property type="evidence" value="ECO:0007669"/>
    <property type="project" value="TreeGrafter"/>
</dbReference>
<accession>A0A8H3M2V0</accession>
<reference evidence="8" key="1">
    <citation type="submission" date="2019-10" db="EMBL/GenBank/DDBJ databases">
        <title>Conservation and host-specific expression of non-tandemly repeated heterogenous ribosome RNA gene in arbuscular mycorrhizal fungi.</title>
        <authorList>
            <person name="Maeda T."/>
            <person name="Kobayashi Y."/>
            <person name="Nakagawa T."/>
            <person name="Ezawa T."/>
            <person name="Yamaguchi K."/>
            <person name="Bino T."/>
            <person name="Nishimoto Y."/>
            <person name="Shigenobu S."/>
            <person name="Kawaguchi M."/>
        </authorList>
    </citation>
    <scope>NUCLEOTIDE SEQUENCE</scope>
    <source>
        <strain evidence="8">HR1</strain>
    </source>
</reference>
<feature type="transmembrane region" description="Helical" evidence="6">
    <location>
        <begin position="1066"/>
        <end position="1087"/>
    </location>
</feature>
<dbReference type="InterPro" id="IPR024862">
    <property type="entry name" value="TRPV"/>
</dbReference>
<comment type="caution">
    <text evidence="8">The sequence shown here is derived from an EMBL/GenBank/DDBJ whole genome shotgun (WGS) entry which is preliminary data.</text>
</comment>
<evidence type="ECO:0000256" key="4">
    <source>
        <dbReference type="ARBA" id="ARBA00022989"/>
    </source>
</evidence>
<dbReference type="PANTHER" id="PTHR10582">
    <property type="entry name" value="TRANSIENT RECEPTOR POTENTIAL ION CHANNEL PROTEIN"/>
    <property type="match status" value="1"/>
</dbReference>
<evidence type="ECO:0000256" key="1">
    <source>
        <dbReference type="ARBA" id="ARBA00004141"/>
    </source>
</evidence>
<keyword evidence="5 6" id="KW-0472">Membrane</keyword>
<dbReference type="Pfam" id="PF00520">
    <property type="entry name" value="Ion_trans"/>
    <property type="match status" value="1"/>
</dbReference>
<evidence type="ECO:0000313" key="9">
    <source>
        <dbReference type="Proteomes" id="UP000615446"/>
    </source>
</evidence>
<keyword evidence="2 6" id="KW-0812">Transmembrane</keyword>
<feature type="transmembrane region" description="Helical" evidence="6">
    <location>
        <begin position="966"/>
        <end position="985"/>
    </location>
</feature>
<dbReference type="GO" id="GO:0005886">
    <property type="term" value="C:plasma membrane"/>
    <property type="evidence" value="ECO:0007669"/>
    <property type="project" value="TreeGrafter"/>
</dbReference>
<evidence type="ECO:0000259" key="7">
    <source>
        <dbReference type="Pfam" id="PF00520"/>
    </source>
</evidence>
<dbReference type="Gene3D" id="2.130.10.10">
    <property type="entry name" value="YVTN repeat-like/Quinoprotein amine dehydrogenase"/>
    <property type="match status" value="1"/>
</dbReference>
<feature type="domain" description="Ion transport" evidence="7">
    <location>
        <begin position="942"/>
        <end position="1159"/>
    </location>
</feature>
<evidence type="ECO:0000256" key="3">
    <source>
        <dbReference type="ARBA" id="ARBA00022737"/>
    </source>
</evidence>
<gene>
    <name evidence="8" type="ORF">RCL2_002344900</name>
</gene>
<name>A0A8H3M2V0_9GLOM</name>
<feature type="transmembrane region" description="Helical" evidence="6">
    <location>
        <begin position="1129"/>
        <end position="1152"/>
    </location>
</feature>
<protein>
    <recommendedName>
        <fullName evidence="7">Ion transport domain-containing protein</fullName>
    </recommendedName>
</protein>
<dbReference type="SUPFAM" id="SSF69322">
    <property type="entry name" value="Tricorn protease domain 2"/>
    <property type="match status" value="1"/>
</dbReference>